<proteinExistence type="predicted"/>
<sequence>MDLRKRRPLAGPQPFRAPERGAVPPRLGAGPDFARAIAPLSPPRPVAPARCTIAIACERTTP</sequence>
<protein>
    <submittedName>
        <fullName evidence="2">Uncharacterized protein</fullName>
    </submittedName>
</protein>
<name>A0A1G7PC78_RHOCA</name>
<accession>A0A1G7PC78</accession>
<dbReference type="AlphaFoldDB" id="A0A1G7PC78"/>
<evidence type="ECO:0000313" key="2">
    <source>
        <dbReference type="EMBL" id="SDF83902.1"/>
    </source>
</evidence>
<gene>
    <name evidence="2" type="ORF">SAMN04244550_02936</name>
</gene>
<dbReference type="EMBL" id="FNAY01000018">
    <property type="protein sequence ID" value="SDF83902.1"/>
    <property type="molecule type" value="Genomic_DNA"/>
</dbReference>
<evidence type="ECO:0000313" key="3">
    <source>
        <dbReference type="Proteomes" id="UP000183812"/>
    </source>
</evidence>
<dbReference type="Proteomes" id="UP000183812">
    <property type="component" value="Unassembled WGS sequence"/>
</dbReference>
<evidence type="ECO:0000256" key="1">
    <source>
        <dbReference type="SAM" id="MobiDB-lite"/>
    </source>
</evidence>
<feature type="region of interest" description="Disordered" evidence="1">
    <location>
        <begin position="1"/>
        <end position="30"/>
    </location>
</feature>
<reference evidence="2 3" key="1">
    <citation type="submission" date="2016-10" db="EMBL/GenBank/DDBJ databases">
        <authorList>
            <person name="de Groot N.N."/>
        </authorList>
    </citation>
    <scope>NUCLEOTIDE SEQUENCE [LARGE SCALE GENOMIC DNA]</scope>
    <source>
        <strain evidence="3">DSM 938 / 37b4</strain>
    </source>
</reference>
<organism evidence="2 3">
    <name type="scientific">Rhodobacter capsulatus</name>
    <name type="common">Rhodopseudomonas capsulata</name>
    <dbReference type="NCBI Taxonomy" id="1061"/>
    <lineage>
        <taxon>Bacteria</taxon>
        <taxon>Pseudomonadati</taxon>
        <taxon>Pseudomonadota</taxon>
        <taxon>Alphaproteobacteria</taxon>
        <taxon>Rhodobacterales</taxon>
        <taxon>Rhodobacter group</taxon>
        <taxon>Rhodobacter</taxon>
    </lineage>
</organism>